<dbReference type="EMBL" id="KV424181">
    <property type="protein sequence ID" value="KZT50385.1"/>
    <property type="molecule type" value="Genomic_DNA"/>
</dbReference>
<dbReference type="InterPro" id="IPR036322">
    <property type="entry name" value="WD40_repeat_dom_sf"/>
</dbReference>
<keyword evidence="2" id="KW-1185">Reference proteome</keyword>
<organism evidence="1 2">
    <name type="scientific">Calocera cornea HHB12733</name>
    <dbReference type="NCBI Taxonomy" id="1353952"/>
    <lineage>
        <taxon>Eukaryota</taxon>
        <taxon>Fungi</taxon>
        <taxon>Dikarya</taxon>
        <taxon>Basidiomycota</taxon>
        <taxon>Agaricomycotina</taxon>
        <taxon>Dacrymycetes</taxon>
        <taxon>Dacrymycetales</taxon>
        <taxon>Dacrymycetaceae</taxon>
        <taxon>Calocera</taxon>
    </lineage>
</organism>
<dbReference type="InterPro" id="IPR001680">
    <property type="entry name" value="WD40_rpt"/>
</dbReference>
<accession>A0A165C828</accession>
<evidence type="ECO:0000313" key="1">
    <source>
        <dbReference type="EMBL" id="KZT50385.1"/>
    </source>
</evidence>
<reference evidence="1 2" key="1">
    <citation type="journal article" date="2016" name="Mol. Biol. Evol.">
        <title>Comparative Genomics of Early-Diverging Mushroom-Forming Fungi Provides Insights into the Origins of Lignocellulose Decay Capabilities.</title>
        <authorList>
            <person name="Nagy L.G."/>
            <person name="Riley R."/>
            <person name="Tritt A."/>
            <person name="Adam C."/>
            <person name="Daum C."/>
            <person name="Floudas D."/>
            <person name="Sun H."/>
            <person name="Yadav J.S."/>
            <person name="Pangilinan J."/>
            <person name="Larsson K.H."/>
            <person name="Matsuura K."/>
            <person name="Barry K."/>
            <person name="Labutti K."/>
            <person name="Kuo R."/>
            <person name="Ohm R.A."/>
            <person name="Bhattacharya S.S."/>
            <person name="Shirouzu T."/>
            <person name="Yoshinaga Y."/>
            <person name="Martin F.M."/>
            <person name="Grigoriev I.V."/>
            <person name="Hibbett D.S."/>
        </authorList>
    </citation>
    <scope>NUCLEOTIDE SEQUENCE [LARGE SCALE GENOMIC DNA]</scope>
    <source>
        <strain evidence="1 2">HHB12733</strain>
    </source>
</reference>
<sequence length="171" mass="18533">MFHTSSAQVSSVAVNAQGSRLVTANWDRVVGLFITSLPTWHGRGGRVRKAAWHTNGRSIFSAGWDFTVREWDTGTGLQGVVKTAPYRVRLTLGPMAGVVPLLATGTSDRVVCIFDLRAPTPVQLTLPHSSPVSSLVPHPTVHHLLTSATLPESWRSGTSMRREKAWCAHSG</sequence>
<name>A0A165C828_9BASI</name>
<dbReference type="InParanoid" id="A0A165C828"/>
<dbReference type="Pfam" id="PF00400">
    <property type="entry name" value="WD40"/>
    <property type="match status" value="2"/>
</dbReference>
<dbReference type="STRING" id="1353952.A0A165C828"/>
<proteinExistence type="predicted"/>
<gene>
    <name evidence="1" type="ORF">CALCODRAFT_488738</name>
</gene>
<dbReference type="OrthoDB" id="10251381at2759"/>
<dbReference type="Gene3D" id="2.130.10.10">
    <property type="entry name" value="YVTN repeat-like/Quinoprotein amine dehydrogenase"/>
    <property type="match status" value="2"/>
</dbReference>
<dbReference type="InterPro" id="IPR015943">
    <property type="entry name" value="WD40/YVTN_repeat-like_dom_sf"/>
</dbReference>
<evidence type="ECO:0000313" key="2">
    <source>
        <dbReference type="Proteomes" id="UP000076842"/>
    </source>
</evidence>
<protein>
    <submittedName>
        <fullName evidence="1">WD40 repeat-like protein</fullName>
    </submittedName>
</protein>
<dbReference type="AlphaFoldDB" id="A0A165C828"/>
<dbReference type="SUPFAM" id="SSF50978">
    <property type="entry name" value="WD40 repeat-like"/>
    <property type="match status" value="1"/>
</dbReference>
<dbReference type="Proteomes" id="UP000076842">
    <property type="component" value="Unassembled WGS sequence"/>
</dbReference>